<name>A0A0K2UD45_LEPSM</name>
<sequence>MRVLSTCRVLQSPCIITIHP</sequence>
<evidence type="ECO:0000313" key="1">
    <source>
        <dbReference type="EMBL" id="CDW36173.1"/>
    </source>
</evidence>
<dbReference type="AlphaFoldDB" id="A0A0K2UD45"/>
<protein>
    <submittedName>
        <fullName evidence="1">Uncharacterized protein</fullName>
    </submittedName>
</protein>
<reference evidence="1" key="1">
    <citation type="submission" date="2014-05" db="EMBL/GenBank/DDBJ databases">
        <authorList>
            <person name="Chronopoulou M."/>
        </authorList>
    </citation>
    <scope>NUCLEOTIDE SEQUENCE</scope>
    <source>
        <tissue evidence="1">Whole organism</tissue>
    </source>
</reference>
<accession>A0A0K2UD45</accession>
<dbReference type="EMBL" id="HACA01018812">
    <property type="protein sequence ID" value="CDW36173.1"/>
    <property type="molecule type" value="Transcribed_RNA"/>
</dbReference>
<proteinExistence type="predicted"/>
<organism evidence="1">
    <name type="scientific">Lepeophtheirus salmonis</name>
    <name type="common">Salmon louse</name>
    <name type="synonym">Caligus salmonis</name>
    <dbReference type="NCBI Taxonomy" id="72036"/>
    <lineage>
        <taxon>Eukaryota</taxon>
        <taxon>Metazoa</taxon>
        <taxon>Ecdysozoa</taxon>
        <taxon>Arthropoda</taxon>
        <taxon>Crustacea</taxon>
        <taxon>Multicrustacea</taxon>
        <taxon>Hexanauplia</taxon>
        <taxon>Copepoda</taxon>
        <taxon>Siphonostomatoida</taxon>
        <taxon>Caligidae</taxon>
        <taxon>Lepeophtheirus</taxon>
    </lineage>
</organism>